<keyword evidence="2" id="KW-1185">Reference proteome</keyword>
<accession>A0A8X6W2T2</accession>
<dbReference type="EMBL" id="BMAU01021379">
    <property type="protein sequence ID" value="GFY27084.1"/>
    <property type="molecule type" value="Genomic_DNA"/>
</dbReference>
<evidence type="ECO:0000313" key="2">
    <source>
        <dbReference type="Proteomes" id="UP000887159"/>
    </source>
</evidence>
<gene>
    <name evidence="1" type="ORF">TNCV_2067051</name>
</gene>
<name>A0A8X6W2T2_TRICX</name>
<dbReference type="Proteomes" id="UP000887159">
    <property type="component" value="Unassembled WGS sequence"/>
</dbReference>
<comment type="caution">
    <text evidence="1">The sequence shown here is derived from an EMBL/GenBank/DDBJ whole genome shotgun (WGS) entry which is preliminary data.</text>
</comment>
<reference evidence="1" key="1">
    <citation type="submission" date="2020-08" db="EMBL/GenBank/DDBJ databases">
        <title>Multicomponent nature underlies the extraordinary mechanical properties of spider dragline silk.</title>
        <authorList>
            <person name="Kono N."/>
            <person name="Nakamura H."/>
            <person name="Mori M."/>
            <person name="Yoshida Y."/>
            <person name="Ohtoshi R."/>
            <person name="Malay A.D."/>
            <person name="Moran D.A.P."/>
            <person name="Tomita M."/>
            <person name="Numata K."/>
            <person name="Arakawa K."/>
        </authorList>
    </citation>
    <scope>NUCLEOTIDE SEQUENCE</scope>
</reference>
<evidence type="ECO:0000313" key="1">
    <source>
        <dbReference type="EMBL" id="GFY27084.1"/>
    </source>
</evidence>
<sequence length="76" mass="8858">MSPKRRCRIEVNKIRHGKDGRIRQSVATVLSSMQATKRFCSVIPEFKERAHWEAMSVPPLFSYHQPLERTFGSKDI</sequence>
<dbReference type="AlphaFoldDB" id="A0A8X6W2T2"/>
<organism evidence="1 2">
    <name type="scientific">Trichonephila clavipes</name>
    <name type="common">Golden silk orbweaver</name>
    <name type="synonym">Nephila clavipes</name>
    <dbReference type="NCBI Taxonomy" id="2585209"/>
    <lineage>
        <taxon>Eukaryota</taxon>
        <taxon>Metazoa</taxon>
        <taxon>Ecdysozoa</taxon>
        <taxon>Arthropoda</taxon>
        <taxon>Chelicerata</taxon>
        <taxon>Arachnida</taxon>
        <taxon>Araneae</taxon>
        <taxon>Araneomorphae</taxon>
        <taxon>Entelegynae</taxon>
        <taxon>Araneoidea</taxon>
        <taxon>Nephilidae</taxon>
        <taxon>Trichonephila</taxon>
    </lineage>
</organism>
<proteinExistence type="predicted"/>
<protein>
    <submittedName>
        <fullName evidence="1">Uncharacterized protein</fullName>
    </submittedName>
</protein>